<dbReference type="Proteomes" id="UP001218638">
    <property type="component" value="Chromosome"/>
</dbReference>
<dbReference type="SUPFAM" id="SSF89392">
    <property type="entry name" value="Prokaryotic lipoproteins and lipoprotein localization factors"/>
    <property type="match status" value="1"/>
</dbReference>
<dbReference type="Gene3D" id="2.50.20.10">
    <property type="entry name" value="Lipoprotein localisation LolA/LolB/LppX"/>
    <property type="match status" value="1"/>
</dbReference>
<feature type="signal peptide" evidence="2">
    <location>
        <begin position="1"/>
        <end position="24"/>
    </location>
</feature>
<feature type="chain" id="PRO_5042020391" evidence="2">
    <location>
        <begin position="25"/>
        <end position="225"/>
    </location>
</feature>
<reference evidence="3" key="1">
    <citation type="submission" date="2023-03" db="EMBL/GenBank/DDBJ databases">
        <title>Lomoglobus Profundus gen. nov., sp. nov., a novel member of the phylum Verrucomicrobia, isolated from deep-marine sediment of South China Sea.</title>
        <authorList>
            <person name="Ahmad T."/>
            <person name="Ishaq S.E."/>
            <person name="Wang F."/>
        </authorList>
    </citation>
    <scope>NUCLEOTIDE SEQUENCE</scope>
    <source>
        <strain evidence="3">LMO-M01</strain>
    </source>
</reference>
<sequence>MRLSFHLFLVGTALTAVIAGPTVAEDDAPAPALTVTATGSALAADPAWRELFVQLGAARSRYSTFEESRYFPFRRTPVILPGEIRILPGRGLSLRYPEPKERIMIVDADGVLLRDAKGRERAAPRDGHAQAATTALTNVLQFDLPALQEAFTVEGTRDGAAWTLTFTPREAELAERLGTIQVDGEDNQLQRIEMRQSDRQRIEIVIGESQADVIFTSAEIQRFFR</sequence>
<dbReference type="KEGG" id="slom:PXH66_19140"/>
<dbReference type="AlphaFoldDB" id="A0AAF0CNI5"/>
<dbReference type="CDD" id="cd16325">
    <property type="entry name" value="LolA"/>
    <property type="match status" value="1"/>
</dbReference>
<evidence type="ECO:0000313" key="3">
    <source>
        <dbReference type="EMBL" id="WED64460.1"/>
    </source>
</evidence>
<gene>
    <name evidence="3" type="ORF">PXH66_19140</name>
</gene>
<keyword evidence="3" id="KW-0449">Lipoprotein</keyword>
<keyword evidence="4" id="KW-1185">Reference proteome</keyword>
<evidence type="ECO:0000256" key="1">
    <source>
        <dbReference type="ARBA" id="ARBA00022729"/>
    </source>
</evidence>
<dbReference type="InterPro" id="IPR029046">
    <property type="entry name" value="LolA/LolB/LppX"/>
</dbReference>
<keyword evidence="1 2" id="KW-0732">Signal</keyword>
<evidence type="ECO:0000256" key="2">
    <source>
        <dbReference type="SAM" id="SignalP"/>
    </source>
</evidence>
<organism evidence="3 4">
    <name type="scientific">Synoicihabitans lomoniglobus</name>
    <dbReference type="NCBI Taxonomy" id="2909285"/>
    <lineage>
        <taxon>Bacteria</taxon>
        <taxon>Pseudomonadati</taxon>
        <taxon>Verrucomicrobiota</taxon>
        <taxon>Opitutia</taxon>
        <taxon>Opitutales</taxon>
        <taxon>Opitutaceae</taxon>
        <taxon>Synoicihabitans</taxon>
    </lineage>
</organism>
<dbReference type="Pfam" id="PF19574">
    <property type="entry name" value="LolA_3"/>
    <property type="match status" value="1"/>
</dbReference>
<name>A0AAF0CNI5_9BACT</name>
<protein>
    <submittedName>
        <fullName evidence="3">Outer membrane lipoprotein carrier protein LolA</fullName>
    </submittedName>
</protein>
<dbReference type="EMBL" id="CP119075">
    <property type="protein sequence ID" value="WED64460.1"/>
    <property type="molecule type" value="Genomic_DNA"/>
</dbReference>
<dbReference type="RefSeq" id="WP_330930907.1">
    <property type="nucleotide sequence ID" value="NZ_CP119075.1"/>
</dbReference>
<dbReference type="InterPro" id="IPR004564">
    <property type="entry name" value="OM_lipoprot_carrier_LolA-like"/>
</dbReference>
<proteinExistence type="predicted"/>
<evidence type="ECO:0000313" key="4">
    <source>
        <dbReference type="Proteomes" id="UP001218638"/>
    </source>
</evidence>
<accession>A0AAF0CNI5</accession>